<dbReference type="EMBL" id="JARBJD010000198">
    <property type="protein sequence ID" value="KAK2947534.1"/>
    <property type="molecule type" value="Genomic_DNA"/>
</dbReference>
<evidence type="ECO:0000313" key="1">
    <source>
        <dbReference type="EMBL" id="KAK2947534.1"/>
    </source>
</evidence>
<gene>
    <name evidence="1" type="ORF">BLNAU_17554</name>
</gene>
<name>A0ABQ9X6Y6_9EUKA</name>
<comment type="caution">
    <text evidence="1">The sequence shown here is derived from an EMBL/GenBank/DDBJ whole genome shotgun (WGS) entry which is preliminary data.</text>
</comment>
<keyword evidence="2" id="KW-1185">Reference proteome</keyword>
<accession>A0ABQ9X6Y6</accession>
<protein>
    <submittedName>
        <fullName evidence="1">Uncharacterized protein</fullName>
    </submittedName>
</protein>
<dbReference type="Proteomes" id="UP001281761">
    <property type="component" value="Unassembled WGS sequence"/>
</dbReference>
<evidence type="ECO:0000313" key="2">
    <source>
        <dbReference type="Proteomes" id="UP001281761"/>
    </source>
</evidence>
<proteinExistence type="predicted"/>
<reference evidence="1 2" key="1">
    <citation type="journal article" date="2022" name="bioRxiv">
        <title>Genomics of Preaxostyla Flagellates Illuminates Evolutionary Transitions and the Path Towards Mitochondrial Loss.</title>
        <authorList>
            <person name="Novak L.V.F."/>
            <person name="Treitli S.C."/>
            <person name="Pyrih J."/>
            <person name="Halakuc P."/>
            <person name="Pipaliya S.V."/>
            <person name="Vacek V."/>
            <person name="Brzon O."/>
            <person name="Soukal P."/>
            <person name="Eme L."/>
            <person name="Dacks J.B."/>
            <person name="Karnkowska A."/>
            <person name="Elias M."/>
            <person name="Hampl V."/>
        </authorList>
    </citation>
    <scope>NUCLEOTIDE SEQUENCE [LARGE SCALE GENOMIC DNA]</scope>
    <source>
        <strain evidence="1">NAU3</strain>
        <tissue evidence="1">Gut</tissue>
    </source>
</reference>
<sequence length="172" mass="19509">MTVLLTQYIQTVSSLKKERREISFQISIGRKDDVLLTGTAPPNSYDVELQHNIVLHPRCDYIDSPSRWIKLHPPSSHPFITLIRAVRGRTAPHLVRTTAPPYQKIQGGKIFFFVEAKGQKLDLRLTLTNYPQGTVQKSILWCPTLIDAEITHDVQQARCEQGQQATTSDYLG</sequence>
<organism evidence="1 2">
    <name type="scientific">Blattamonas nauphoetae</name>
    <dbReference type="NCBI Taxonomy" id="2049346"/>
    <lineage>
        <taxon>Eukaryota</taxon>
        <taxon>Metamonada</taxon>
        <taxon>Preaxostyla</taxon>
        <taxon>Oxymonadida</taxon>
        <taxon>Blattamonas</taxon>
    </lineage>
</organism>